<dbReference type="Proteomes" id="UP000085678">
    <property type="component" value="Unplaced"/>
</dbReference>
<protein>
    <submittedName>
        <fullName evidence="3 4">Uncharacterized protein LOC106179322</fullName>
    </submittedName>
</protein>
<evidence type="ECO:0000313" key="4">
    <source>
        <dbReference type="RefSeq" id="XP_013418351.1"/>
    </source>
</evidence>
<accession>A0A1S3K7W3</accession>
<dbReference type="KEGG" id="lak:106179322"/>
<sequence length="212" mass="23739">MLVSKIFQMCTTSVHAHSSIIYPRRHWINNGIHVHFCAVIVIIIILATTVVVDGQDTKVNNLEKTKQYRRLGALCYKTLPLGRYCGQVRDQCCGMMECITYDEETDSWPACPVYALYKECICGPPAGFQHIHRVKPAGEKKYDPCHNRIPQGKPCGKKQDGCCGVMHCLQYNWKPCPRDAAQEDCMCMPKGGGIVALLAKYGNENQAPTTKT</sequence>
<proteinExistence type="predicted"/>
<feature type="transmembrane region" description="Helical" evidence="1">
    <location>
        <begin position="32"/>
        <end position="52"/>
    </location>
</feature>
<dbReference type="AlphaFoldDB" id="A0A1S3K7W3"/>
<keyword evidence="1" id="KW-0812">Transmembrane</keyword>
<keyword evidence="1" id="KW-1133">Transmembrane helix</keyword>
<evidence type="ECO:0000313" key="2">
    <source>
        <dbReference type="Proteomes" id="UP000085678"/>
    </source>
</evidence>
<reference evidence="3 4" key="1">
    <citation type="submission" date="2025-04" db="UniProtKB">
        <authorList>
            <consortium name="RefSeq"/>
        </authorList>
    </citation>
    <scope>IDENTIFICATION</scope>
    <source>
        <tissue evidence="3 4">Gonads</tissue>
    </source>
</reference>
<evidence type="ECO:0000313" key="3">
    <source>
        <dbReference type="RefSeq" id="XP_013418350.1"/>
    </source>
</evidence>
<evidence type="ECO:0000313" key="5">
    <source>
        <dbReference type="RefSeq" id="XP_013418352.1"/>
    </source>
</evidence>
<gene>
    <name evidence="3 4 5" type="primary">LOC106179322</name>
</gene>
<evidence type="ECO:0000256" key="1">
    <source>
        <dbReference type="SAM" id="Phobius"/>
    </source>
</evidence>
<keyword evidence="2" id="KW-1185">Reference proteome</keyword>
<dbReference type="GeneID" id="106179322"/>
<dbReference type="RefSeq" id="XP_013418351.1">
    <property type="nucleotide sequence ID" value="XM_013562897.1"/>
</dbReference>
<dbReference type="RefSeq" id="XP_013418350.1">
    <property type="nucleotide sequence ID" value="XM_013562896.1"/>
</dbReference>
<organism evidence="2 4">
    <name type="scientific">Lingula anatina</name>
    <name type="common">Brachiopod</name>
    <name type="synonym">Lingula unguis</name>
    <dbReference type="NCBI Taxonomy" id="7574"/>
    <lineage>
        <taxon>Eukaryota</taxon>
        <taxon>Metazoa</taxon>
        <taxon>Spiralia</taxon>
        <taxon>Lophotrochozoa</taxon>
        <taxon>Brachiopoda</taxon>
        <taxon>Linguliformea</taxon>
        <taxon>Lingulata</taxon>
        <taxon>Lingulida</taxon>
        <taxon>Linguloidea</taxon>
        <taxon>Lingulidae</taxon>
        <taxon>Lingula</taxon>
    </lineage>
</organism>
<dbReference type="RefSeq" id="XP_013418352.1">
    <property type="nucleotide sequence ID" value="XM_013562898.1"/>
</dbReference>
<keyword evidence="1" id="KW-0472">Membrane</keyword>
<name>A0A1S3K7W3_LINAN</name>